<dbReference type="PANTHER" id="PTHR46481:SF10">
    <property type="entry name" value="ZINC FINGER BED DOMAIN-CONTAINING PROTEIN 39"/>
    <property type="match status" value="1"/>
</dbReference>
<keyword evidence="7" id="KW-0238">DNA-binding</keyword>
<reference evidence="13 14" key="2">
    <citation type="journal article" date="2017" name="Front. Plant Sci.">
        <title>Gene Classification and Mining of Molecular Markers Useful in Red Clover (Trifolium pratense) Breeding.</title>
        <authorList>
            <person name="Istvanek J."/>
            <person name="Dluhosova J."/>
            <person name="Dluhos P."/>
            <person name="Patkova L."/>
            <person name="Nedelnik J."/>
            <person name="Repkova J."/>
        </authorList>
    </citation>
    <scope>NUCLEOTIDE SEQUENCE [LARGE SCALE GENOMIC DNA]</scope>
    <source>
        <strain evidence="14">cv. Tatra</strain>
        <tissue evidence="13">Young leaves</tissue>
    </source>
</reference>
<keyword evidence="3" id="KW-0479">Metal-binding</keyword>
<dbReference type="Pfam" id="PF02892">
    <property type="entry name" value="zf-BED"/>
    <property type="match status" value="1"/>
</dbReference>
<evidence type="ECO:0000256" key="8">
    <source>
        <dbReference type="ARBA" id="ARBA00023163"/>
    </source>
</evidence>
<dbReference type="EMBL" id="ASHM01004563">
    <property type="protein sequence ID" value="PNY11472.1"/>
    <property type="molecule type" value="Genomic_DNA"/>
</dbReference>
<dbReference type="InterPro" id="IPR052035">
    <property type="entry name" value="ZnF_BED_domain_contain"/>
</dbReference>
<dbReference type="SUPFAM" id="SSF53098">
    <property type="entry name" value="Ribonuclease H-like"/>
    <property type="match status" value="1"/>
</dbReference>
<evidence type="ECO:0000256" key="2">
    <source>
        <dbReference type="ARBA" id="ARBA00011738"/>
    </source>
</evidence>
<organism evidence="13 14">
    <name type="scientific">Trifolium pratense</name>
    <name type="common">Red clover</name>
    <dbReference type="NCBI Taxonomy" id="57577"/>
    <lineage>
        <taxon>Eukaryota</taxon>
        <taxon>Viridiplantae</taxon>
        <taxon>Streptophyta</taxon>
        <taxon>Embryophyta</taxon>
        <taxon>Tracheophyta</taxon>
        <taxon>Spermatophyta</taxon>
        <taxon>Magnoliopsida</taxon>
        <taxon>eudicotyledons</taxon>
        <taxon>Gunneridae</taxon>
        <taxon>Pentapetalae</taxon>
        <taxon>rosids</taxon>
        <taxon>fabids</taxon>
        <taxon>Fabales</taxon>
        <taxon>Fabaceae</taxon>
        <taxon>Papilionoideae</taxon>
        <taxon>50 kb inversion clade</taxon>
        <taxon>NPAAA clade</taxon>
        <taxon>Hologalegina</taxon>
        <taxon>IRL clade</taxon>
        <taxon>Trifolieae</taxon>
        <taxon>Trifolium</taxon>
    </lineage>
</organism>
<dbReference type="GO" id="GO:0005634">
    <property type="term" value="C:nucleus"/>
    <property type="evidence" value="ECO:0007669"/>
    <property type="project" value="UniProtKB-SubCell"/>
</dbReference>
<dbReference type="PROSITE" id="PS50808">
    <property type="entry name" value="ZF_BED"/>
    <property type="match status" value="1"/>
</dbReference>
<evidence type="ECO:0000256" key="4">
    <source>
        <dbReference type="ARBA" id="ARBA00022771"/>
    </source>
</evidence>
<evidence type="ECO:0000256" key="6">
    <source>
        <dbReference type="ARBA" id="ARBA00023015"/>
    </source>
</evidence>
<evidence type="ECO:0000256" key="9">
    <source>
        <dbReference type="ARBA" id="ARBA00023242"/>
    </source>
</evidence>
<evidence type="ECO:0000256" key="5">
    <source>
        <dbReference type="ARBA" id="ARBA00022833"/>
    </source>
</evidence>
<proteinExistence type="predicted"/>
<dbReference type="GO" id="GO:0046983">
    <property type="term" value="F:protein dimerization activity"/>
    <property type="evidence" value="ECO:0007669"/>
    <property type="project" value="InterPro"/>
</dbReference>
<name>A0A2K3P853_TRIPR</name>
<comment type="subcellular location">
    <subcellularLocation>
        <location evidence="1">Nucleus</location>
    </subcellularLocation>
</comment>
<evidence type="ECO:0000256" key="7">
    <source>
        <dbReference type="ARBA" id="ARBA00023125"/>
    </source>
</evidence>
<sequence>MEFETCIITTPINNNEKPDSGTQPNNQKRKRSIVWEYFTVETVGAGSAEAYCKQCKKSFSYMTDSKVSGTSNLKRHISLGTCQAMEQKSQFNSHPENGGLQDNAIPSKKRPRDRPTYAGNDVSFDQERCNYDIAKMIILHDYPLDIVKHQGFIAFAQTLRPQFNPLCLDSVEGYCVSMYHKEKQYLLDLINGIPGRLNLTLDLWTSNQGIGYVFIRGHFIDSDGNIHHPILNVVTVPSPDSGDSLNQTIMTCISDWHLEGRVLTLALDKSLTSETVKVNLRGNLSVNNPVILDGQLLNQNCYARVLSRLAIDALRQMSKTISKVRECVKFVKYSESHEDKFVELKQQLQVPSSANLLIDDHYKWDSTFHMLVAACELREVFTCFDTTCPDFTMTLTIDDWKLVETLCTYLKYLYDAAHMLTTRPYPTANLFFLEVSKLHMELTNAALSQDPFLSSLILPLLTNFDQYWRESCLILAVAVAMDPRHKMKLVESIFAKIFGENAKQWITIVENGLHELFIEYNTEMLHFTTIDADEGDDIMLKTQPYEGPVDGSLFVDEGGLSDFEFSISDCMQQFKSEMDEYLEEPLVSEVKEFDILNWWRDNRTKYPTLSRTASDILSMSISTVSADSVFDTEIRKMDDYRNSLDSRTLEALICAKDWFQHKSIPKNGSSTLEKMKVQT</sequence>
<keyword evidence="6" id="KW-0805">Transcription regulation</keyword>
<protein>
    <submittedName>
        <fullName evidence="13">Putative AC transposase</fullName>
    </submittedName>
</protein>
<reference evidence="13 14" key="1">
    <citation type="journal article" date="2014" name="Am. J. Bot.">
        <title>Genome assembly and annotation for red clover (Trifolium pratense; Fabaceae).</title>
        <authorList>
            <person name="Istvanek J."/>
            <person name="Jaros M."/>
            <person name="Krenek A."/>
            <person name="Repkova J."/>
        </authorList>
    </citation>
    <scope>NUCLEOTIDE SEQUENCE [LARGE SCALE GENOMIC DNA]</scope>
    <source>
        <strain evidence="14">cv. Tatra</strain>
        <tissue evidence="13">Young leaves</tissue>
    </source>
</reference>
<dbReference type="GO" id="GO:0003677">
    <property type="term" value="F:DNA binding"/>
    <property type="evidence" value="ECO:0007669"/>
    <property type="project" value="UniProtKB-KW"/>
</dbReference>
<dbReference type="AlphaFoldDB" id="A0A2K3P853"/>
<dbReference type="SUPFAM" id="SSF57667">
    <property type="entry name" value="beta-beta-alpha zinc fingers"/>
    <property type="match status" value="1"/>
</dbReference>
<keyword evidence="8" id="KW-0804">Transcription</keyword>
<dbReference type="InterPro" id="IPR012337">
    <property type="entry name" value="RNaseH-like_sf"/>
</dbReference>
<feature type="domain" description="BED-type" evidence="12">
    <location>
        <begin position="29"/>
        <end position="89"/>
    </location>
</feature>
<evidence type="ECO:0000256" key="11">
    <source>
        <dbReference type="SAM" id="MobiDB-lite"/>
    </source>
</evidence>
<dbReference type="GO" id="GO:0008270">
    <property type="term" value="F:zinc ion binding"/>
    <property type="evidence" value="ECO:0007669"/>
    <property type="project" value="UniProtKB-KW"/>
</dbReference>
<evidence type="ECO:0000256" key="1">
    <source>
        <dbReference type="ARBA" id="ARBA00004123"/>
    </source>
</evidence>
<comment type="subunit">
    <text evidence="2">Homodimer.</text>
</comment>
<comment type="caution">
    <text evidence="13">The sequence shown here is derived from an EMBL/GenBank/DDBJ whole genome shotgun (WGS) entry which is preliminary data.</text>
</comment>
<gene>
    <name evidence="13" type="ORF">L195_g008080</name>
</gene>
<dbReference type="InterPro" id="IPR036236">
    <property type="entry name" value="Znf_C2H2_sf"/>
</dbReference>
<evidence type="ECO:0000256" key="10">
    <source>
        <dbReference type="PROSITE-ProRule" id="PRU00027"/>
    </source>
</evidence>
<accession>A0A2K3P853</accession>
<dbReference type="PANTHER" id="PTHR46481">
    <property type="entry name" value="ZINC FINGER BED DOMAIN-CONTAINING PROTEIN 4"/>
    <property type="match status" value="1"/>
</dbReference>
<feature type="region of interest" description="Disordered" evidence="11">
    <location>
        <begin position="9"/>
        <end position="28"/>
    </location>
</feature>
<feature type="region of interest" description="Disordered" evidence="11">
    <location>
        <begin position="88"/>
        <end position="121"/>
    </location>
</feature>
<dbReference type="STRING" id="57577.A0A2K3P853"/>
<dbReference type="GO" id="GO:0009791">
    <property type="term" value="P:post-embryonic development"/>
    <property type="evidence" value="ECO:0007669"/>
    <property type="project" value="UniProtKB-ARBA"/>
</dbReference>
<feature type="compositionally biased region" description="Polar residues" evidence="11">
    <location>
        <begin position="9"/>
        <end position="26"/>
    </location>
</feature>
<evidence type="ECO:0000256" key="3">
    <source>
        <dbReference type="ARBA" id="ARBA00022723"/>
    </source>
</evidence>
<dbReference type="Pfam" id="PF05699">
    <property type="entry name" value="Dimer_Tnp_hAT"/>
    <property type="match status" value="1"/>
</dbReference>
<evidence type="ECO:0000313" key="14">
    <source>
        <dbReference type="Proteomes" id="UP000236291"/>
    </source>
</evidence>
<dbReference type="Pfam" id="PF14372">
    <property type="entry name" value="hAT-like_RNase-H"/>
    <property type="match status" value="1"/>
</dbReference>
<dbReference type="InterPro" id="IPR025525">
    <property type="entry name" value="hAT-like_transposase_RNase-H"/>
</dbReference>
<evidence type="ECO:0000259" key="12">
    <source>
        <dbReference type="PROSITE" id="PS50808"/>
    </source>
</evidence>
<keyword evidence="4 10" id="KW-0863">Zinc-finger</keyword>
<dbReference type="InterPro" id="IPR008906">
    <property type="entry name" value="HATC_C_dom"/>
</dbReference>
<dbReference type="SMART" id="SM00614">
    <property type="entry name" value="ZnF_BED"/>
    <property type="match status" value="1"/>
</dbReference>
<keyword evidence="9" id="KW-0539">Nucleus</keyword>
<dbReference type="Proteomes" id="UP000236291">
    <property type="component" value="Unassembled WGS sequence"/>
</dbReference>
<evidence type="ECO:0000313" key="13">
    <source>
        <dbReference type="EMBL" id="PNY11472.1"/>
    </source>
</evidence>
<dbReference type="InterPro" id="IPR003656">
    <property type="entry name" value="Znf_BED"/>
</dbReference>
<keyword evidence="5" id="KW-0862">Zinc</keyword>